<protein>
    <recommendedName>
        <fullName evidence="2">histidine kinase</fullName>
        <ecNumber evidence="2">2.7.13.3</ecNumber>
    </recommendedName>
</protein>
<sequence>MKYTPLLISLCLFISTHSFCQERKMDSLRDKIAVLNELPPQKKKDTSYINLLNRYVLSNYYVNNDTIKHYADISLKLSQSIKYEYGEIESLINLGFYESEIGNYKKGIEYAQKGLEKALVFNDLKIILICYSNLATFYEYAGDIKNSVESSLKGISIAEIKTKKTKDELLYLSLLYENIGLTYGLQREYIKALEFLHKAQEINIKVDSKLSQAQTLSNIASFQLLTDEFEKGIENIDKSIPTFIELDYKDWLAYALKVKGQLFVQVNKYEEALDIFMESLSLYETVEDKREKISLLNSIANTYCEMQEYDLAKMYAEEGLVSAKELNSFEDIKECSQTLSLVHKKMLDYKTALEYHEQFKNYNDSIFNHKNTKSVAAHEAQMSFISMENKLRLENQKQHNKQRLFMYLSTGGVLILLTVLFFTQRSRKVERKLNGLLANKNHDLKKRELELQELNETKNKFFSIIAHDLRAPIGSLNSLIDLLKDNQISPKDFMQFAPKLSEQVKSISFTLNNLLVWGQAQMKGTVSRPSLNNLQLIANNSILLLKELANKKNIVITNNIPYSAKAFIDEDQINLVFRNLISNAIKFTPQDGKIMIFAKENSEFWEVEIRDNGVGISQEIIDVILSKKTQFGITYGTENEKGTGLGLNLCKEMIKKNKGTMWIESKVNIGTSFFFKLPKK</sequence>
<keyword evidence="4" id="KW-0808">Transferase</keyword>
<evidence type="ECO:0000256" key="9">
    <source>
        <dbReference type="PROSITE-ProRule" id="PRU00339"/>
    </source>
</evidence>
<proteinExistence type="predicted"/>
<dbReference type="Gene3D" id="3.30.565.10">
    <property type="entry name" value="Histidine kinase-like ATPase, C-terminal domain"/>
    <property type="match status" value="1"/>
</dbReference>
<dbReference type="InterPro" id="IPR036890">
    <property type="entry name" value="HATPase_C_sf"/>
</dbReference>
<dbReference type="SMART" id="SM00388">
    <property type="entry name" value="HisKA"/>
    <property type="match status" value="1"/>
</dbReference>
<dbReference type="PROSITE" id="PS50005">
    <property type="entry name" value="TPR"/>
    <property type="match status" value="1"/>
</dbReference>
<dbReference type="PRINTS" id="PR00344">
    <property type="entry name" value="BCTRLSENSOR"/>
</dbReference>
<dbReference type="Pfam" id="PF02518">
    <property type="entry name" value="HATPase_c"/>
    <property type="match status" value="1"/>
</dbReference>
<dbReference type="PROSITE" id="PS50109">
    <property type="entry name" value="HIS_KIN"/>
    <property type="match status" value="1"/>
</dbReference>
<name>A0ABS9J373_9FLAO</name>
<keyword evidence="13" id="KW-1185">Reference proteome</keyword>
<comment type="caution">
    <text evidence="12">The sequence shown here is derived from an EMBL/GenBank/DDBJ whole genome shotgun (WGS) entry which is preliminary data.</text>
</comment>
<dbReference type="InterPro" id="IPR003594">
    <property type="entry name" value="HATPase_dom"/>
</dbReference>
<dbReference type="SMART" id="SM00028">
    <property type="entry name" value="TPR"/>
    <property type="match status" value="6"/>
</dbReference>
<organism evidence="12 13">
    <name type="scientific">Joostella atrarenae</name>
    <dbReference type="NCBI Taxonomy" id="679257"/>
    <lineage>
        <taxon>Bacteria</taxon>
        <taxon>Pseudomonadati</taxon>
        <taxon>Bacteroidota</taxon>
        <taxon>Flavobacteriia</taxon>
        <taxon>Flavobacteriales</taxon>
        <taxon>Flavobacteriaceae</taxon>
        <taxon>Joostella</taxon>
    </lineage>
</organism>
<dbReference type="Gene3D" id="1.25.40.10">
    <property type="entry name" value="Tetratricopeptide repeat domain"/>
    <property type="match status" value="2"/>
</dbReference>
<feature type="domain" description="Histidine kinase" evidence="11">
    <location>
        <begin position="464"/>
        <end position="680"/>
    </location>
</feature>
<evidence type="ECO:0000313" key="13">
    <source>
        <dbReference type="Proteomes" id="UP000829517"/>
    </source>
</evidence>
<evidence type="ECO:0000313" key="12">
    <source>
        <dbReference type="EMBL" id="MCF8714880.1"/>
    </source>
</evidence>
<keyword evidence="8" id="KW-0902">Two-component regulatory system</keyword>
<keyword evidence="7" id="KW-0067">ATP-binding</keyword>
<dbReference type="Proteomes" id="UP000829517">
    <property type="component" value="Unassembled WGS sequence"/>
</dbReference>
<feature type="transmembrane region" description="Helical" evidence="10">
    <location>
        <begin position="404"/>
        <end position="423"/>
    </location>
</feature>
<dbReference type="InterPro" id="IPR003661">
    <property type="entry name" value="HisK_dim/P_dom"/>
</dbReference>
<keyword evidence="5" id="KW-0547">Nucleotide-binding</keyword>
<evidence type="ECO:0000256" key="7">
    <source>
        <dbReference type="ARBA" id="ARBA00022840"/>
    </source>
</evidence>
<dbReference type="InterPro" id="IPR004358">
    <property type="entry name" value="Sig_transdc_His_kin-like_C"/>
</dbReference>
<evidence type="ECO:0000256" key="5">
    <source>
        <dbReference type="ARBA" id="ARBA00022741"/>
    </source>
</evidence>
<dbReference type="SUPFAM" id="SSF55874">
    <property type="entry name" value="ATPase domain of HSP90 chaperone/DNA topoisomerase II/histidine kinase"/>
    <property type="match status" value="1"/>
</dbReference>
<dbReference type="SUPFAM" id="SSF47384">
    <property type="entry name" value="Homodimeric domain of signal transducing histidine kinase"/>
    <property type="match status" value="1"/>
</dbReference>
<keyword evidence="6" id="KW-0418">Kinase</keyword>
<evidence type="ECO:0000256" key="1">
    <source>
        <dbReference type="ARBA" id="ARBA00000085"/>
    </source>
</evidence>
<dbReference type="PANTHER" id="PTHR42878">
    <property type="entry name" value="TWO-COMPONENT HISTIDINE KINASE"/>
    <property type="match status" value="1"/>
</dbReference>
<dbReference type="SMART" id="SM00387">
    <property type="entry name" value="HATPase_c"/>
    <property type="match status" value="1"/>
</dbReference>
<dbReference type="RefSeq" id="WP_236958847.1">
    <property type="nucleotide sequence ID" value="NZ_JAETXX010000004.1"/>
</dbReference>
<evidence type="ECO:0000256" key="8">
    <source>
        <dbReference type="ARBA" id="ARBA00023012"/>
    </source>
</evidence>
<dbReference type="PANTHER" id="PTHR42878:SF7">
    <property type="entry name" value="SENSOR HISTIDINE KINASE GLRK"/>
    <property type="match status" value="1"/>
</dbReference>
<dbReference type="InterPro" id="IPR005467">
    <property type="entry name" value="His_kinase_dom"/>
</dbReference>
<comment type="catalytic activity">
    <reaction evidence="1">
        <text>ATP + protein L-histidine = ADP + protein N-phospho-L-histidine.</text>
        <dbReference type="EC" id="2.7.13.3"/>
    </reaction>
</comment>
<dbReference type="InterPro" id="IPR036097">
    <property type="entry name" value="HisK_dim/P_sf"/>
</dbReference>
<dbReference type="Pfam" id="PF13424">
    <property type="entry name" value="TPR_12"/>
    <property type="match status" value="1"/>
</dbReference>
<keyword evidence="10" id="KW-0472">Membrane</keyword>
<gene>
    <name evidence="12" type="ORF">JM658_08565</name>
</gene>
<evidence type="ECO:0000256" key="6">
    <source>
        <dbReference type="ARBA" id="ARBA00022777"/>
    </source>
</evidence>
<dbReference type="InterPro" id="IPR011990">
    <property type="entry name" value="TPR-like_helical_dom_sf"/>
</dbReference>
<keyword evidence="3" id="KW-0597">Phosphoprotein</keyword>
<keyword evidence="9" id="KW-0802">TPR repeat</keyword>
<dbReference type="EMBL" id="JAETXX010000004">
    <property type="protein sequence ID" value="MCF8714880.1"/>
    <property type="molecule type" value="Genomic_DNA"/>
</dbReference>
<keyword evidence="10" id="KW-1133">Transmembrane helix</keyword>
<evidence type="ECO:0000256" key="10">
    <source>
        <dbReference type="SAM" id="Phobius"/>
    </source>
</evidence>
<dbReference type="SUPFAM" id="SSF48452">
    <property type="entry name" value="TPR-like"/>
    <property type="match status" value="2"/>
</dbReference>
<dbReference type="InterPro" id="IPR019734">
    <property type="entry name" value="TPR_rpt"/>
</dbReference>
<evidence type="ECO:0000256" key="2">
    <source>
        <dbReference type="ARBA" id="ARBA00012438"/>
    </source>
</evidence>
<evidence type="ECO:0000256" key="3">
    <source>
        <dbReference type="ARBA" id="ARBA00022553"/>
    </source>
</evidence>
<dbReference type="CDD" id="cd00082">
    <property type="entry name" value="HisKA"/>
    <property type="match status" value="1"/>
</dbReference>
<accession>A0ABS9J373</accession>
<evidence type="ECO:0000259" key="11">
    <source>
        <dbReference type="PROSITE" id="PS50109"/>
    </source>
</evidence>
<dbReference type="Gene3D" id="1.10.287.130">
    <property type="match status" value="1"/>
</dbReference>
<dbReference type="InterPro" id="IPR050351">
    <property type="entry name" value="BphY/WalK/GraS-like"/>
</dbReference>
<evidence type="ECO:0000256" key="4">
    <source>
        <dbReference type="ARBA" id="ARBA00022679"/>
    </source>
</evidence>
<keyword evidence="10" id="KW-0812">Transmembrane</keyword>
<dbReference type="CDD" id="cd00075">
    <property type="entry name" value="HATPase"/>
    <property type="match status" value="1"/>
</dbReference>
<dbReference type="EC" id="2.7.13.3" evidence="2"/>
<feature type="repeat" description="TPR" evidence="9">
    <location>
        <begin position="253"/>
        <end position="286"/>
    </location>
</feature>
<reference evidence="12 13" key="1">
    <citation type="submission" date="2021-01" db="EMBL/GenBank/DDBJ databases">
        <title>Genome sequencing of Joostella atrarenae M1-2 (= KCTC 23194).</title>
        <authorList>
            <person name="Zakaria M.R."/>
            <person name="Lam M.Q."/>
            <person name="Chong C.S."/>
        </authorList>
    </citation>
    <scope>NUCLEOTIDE SEQUENCE [LARGE SCALE GENOMIC DNA]</scope>
    <source>
        <strain evidence="12 13">M1-2</strain>
    </source>
</reference>